<dbReference type="InterPro" id="IPR023362">
    <property type="entry name" value="PH-BEACH_dom"/>
</dbReference>
<dbReference type="PANTHER" id="PTHR13743:SF123">
    <property type="entry name" value="PROTEIN FAN"/>
    <property type="match status" value="1"/>
</dbReference>
<dbReference type="PROSITE" id="PS50197">
    <property type="entry name" value="BEACH"/>
    <property type="match status" value="1"/>
</dbReference>
<dbReference type="SUPFAM" id="SSF50978">
    <property type="entry name" value="WD40 repeat-like"/>
    <property type="match status" value="1"/>
</dbReference>
<protein>
    <submittedName>
        <fullName evidence="3">Beige/BEACH domain containing protein</fullName>
    </submittedName>
</protein>
<dbReference type="PANTHER" id="PTHR13743">
    <property type="entry name" value="BEIGE/BEACH-RELATED"/>
    <property type="match status" value="1"/>
</dbReference>
<comment type="caution">
    <text evidence="3">The sequence shown here is derived from an EMBL/GenBank/DDBJ whole genome shotgun (WGS) entry which is preliminary data.</text>
</comment>
<dbReference type="PROSITE" id="PS51783">
    <property type="entry name" value="PH_BEACH"/>
    <property type="match status" value="1"/>
</dbReference>
<dbReference type="InterPro" id="IPR000409">
    <property type="entry name" value="BEACH_dom"/>
</dbReference>
<accession>A0A196SIJ6</accession>
<dbReference type="SUPFAM" id="SSF81837">
    <property type="entry name" value="BEACH domain"/>
    <property type="match status" value="1"/>
</dbReference>
<gene>
    <name evidence="3" type="ORF">AV274_2484</name>
</gene>
<keyword evidence="4" id="KW-1185">Reference proteome</keyword>
<dbReference type="CDD" id="cd06071">
    <property type="entry name" value="Beach"/>
    <property type="match status" value="1"/>
</dbReference>
<dbReference type="InterPro" id="IPR036322">
    <property type="entry name" value="WD40_repeat_dom_sf"/>
</dbReference>
<dbReference type="Pfam" id="PF02138">
    <property type="entry name" value="Beach"/>
    <property type="match status" value="1"/>
</dbReference>
<dbReference type="SMART" id="SM01026">
    <property type="entry name" value="Beach"/>
    <property type="match status" value="1"/>
</dbReference>
<organism evidence="3 4">
    <name type="scientific">Blastocystis sp. subtype 1 (strain ATCC 50177 / NandII)</name>
    <dbReference type="NCBI Taxonomy" id="478820"/>
    <lineage>
        <taxon>Eukaryota</taxon>
        <taxon>Sar</taxon>
        <taxon>Stramenopiles</taxon>
        <taxon>Bigyra</taxon>
        <taxon>Opalozoa</taxon>
        <taxon>Opalinata</taxon>
        <taxon>Blastocystidae</taxon>
        <taxon>Blastocystis</taxon>
    </lineage>
</organism>
<dbReference type="STRING" id="478820.A0A196SIJ6"/>
<sequence>MRYICLSQSILFSTLRSEWIPKIGGFYCIRWSSAVIHRSAMNLEENDSVDSILESFHAGDTDLEILLEWAKKHWHALGERERSIFTATITDSASSTQSLYSLCSSFSLSDWDDDFTCTLYDLVIHIATMRSQQYPSLPCFDGGLVLKATQNGEGNPNPCVQLPSSPISTQTATLQFYMSLPRVDQRELGTLDASPYITLFSFQNCNQAVLLRLCFPSTTTGWQLLLTTANSVCPLPLRFPPALSDATPLHSHLFTLVFSPTACDLYIDSLHAATALFSLSTLFPSFSLFLGDVCSTARAPHDSLLLTNLASLQRSAPCVLLSSLVVWRDALPLDVISSLCLLGPHFLHPSRIPALEEHPLLLPSSHSLFPPNPHDLFLHCRIDFSVSNVNDSNDTQRNWLCAVNESFPAGTLFSPDTLTTVPQCVAVSHVGWMLFRCDACAALQQFRLPFKVFSDLYSLLRHLKAPQDAARQLAVLEKAIEAITLFLKLDRTLLLPLFHNDILLLLFNCIVALPTNLLSSSLFLRLTDLLHTITVTDSSAGSHVLRQCLQCLAFNPLLYQHLAAPHSAALHEALLATIKADNAFSVLTASISLSTYCHCLLQGQIPSSPAVEATLRQFLVAAPEDALPQAYQTLYSFLLQCLTQKYPLLMASSVFSVLTTHLLHKATPDGLLAAEMLAAPVGALVSSLLACVAKHPLPSTTASSTLTTTPDSISASTQENALSLSMDAIALATLLLCTVQAAQRDAIAPLLPELLGRLHEALESVNGRVASTADSDVERGYRRLKRLLGSWLFGFDVRLLADEDEAMSQRSPLRGVEVLPLYLMALRCGHCTASTAAFLALLLDALPAALFTQASSLSLLTATAQELLLLAHDAHTAEESTQMQALLILSSLLFQSMECDAFCSLLHSVCAFVLWSFPVQEAQRCIGTVFTALFKRLLTAPTFSFAVARNLAHLIRCTEEIGVTSQASFTRYRELVDRMKTQERDAPLPRSSDQPVSEGVSEAMLESIPESVPEGIPEGIPETMGTPTPLSEAAEQEELRHCFATLFPETLVEGVSVGQVLLPLVDRVCERQDNEAEKCVESLLLLLLRKLFATVCALTPSTEPLATSELQLLVYGLHKLLTLAQVGSASDFVTLALAALLVVSVCCERLAARGLENSLAFLNGEKLFLSDCIETETTSTDKPLLFALPFDFPAVPGRACAQFNEFAYAVMQRRGLLRFIQTRVTPASFAWNEGTENEALETTATAWREQSASEVMEWREKLNEAMEKRTPGWRDLSERTRMQAERTSPLFLRRCTYYMMSPHVNPSGARNKVVKVLRPRTHYEKARRDETKAAKEETSIYSSLQKIVSMRSSSLHSIKSIITEYEARQVSIYGVFEGTLSLAQGSLLFLRHSHESELAPSLHTCCTMPHLTQIHFHAVTGLFKRTYDCQQSAFELFYKKNGFADSLYIAFSSQPMRDDIYNKIAMNLPAGIPVQKLSETPAVFAQRMKLNYAWVQGRVSNFEYLSLLNRFSGRSFHDITQYPVFPWILNEYATAEYDVNDTRFCRDLSLPMGAQNPARLRHYLQTYEMMCEMQKEVELSAPDVNGLSDQIPPYFYGTHYSTPLACVLHFLVRTEPFTQLHVTLQDNHFDVSDRLFFDADVTCHCCLENLPEVKELIPEWYSDVSFLRNANRQGFGARQNGAEVDDVAIAGSAAQFVSRNLQALEDAHTSAFLQRWVDLVFGCKQQGQPAVEACNVFYYLTYPQNCDLTGIEDEGLKQAIVTQAANFGQCPAVLFSASHPGKVLEATARDLRSVLLATPADSIYEATPAQWLGARCVVTAVSDWEPGALLASYSEVQRVLGHSPADADVHHRLLNHNAESLPLVTAAAPRIAWPAHCAFPWSVTVDSCDWLEMRRVKVVLDDRGADSFNVKAGCCDVKTLSADGNWHSVVVSQSAVRTPEGIVVMLSLAPTRCRFWRVEILELPFQRAWVAPCLQTRNAQKECSLPGPVVTCIDVMGRMAFPLAPPPPRDLGTLPPSCPQCALWGPNMAAVTVEKELLLFSLENPSERVLLPLSDVLAPYTLLAVHPKLPLLFLTNAVRDALFVLAVRNEINTTPHFDPVQSFSRLPCFLPSPVQQVAVEEDLLLVHTEIGTLLTLPFSFTDGVVACPCVPTAQSFCPYAQRSSRLHPCLASDCVVLYSTEDGSDVAVLSSQLFLTGVMRVDQVQFCVAGVYGVTVVQRCGEVCAVLKFNFCGDLEEETVLEERIVAVAVSPKRDIVAMASEKGGCLLFDMLLNRVLTRIPSDRVATQLLWLPSSTGVVMITEDGRASLCQLDNCIAPIIA</sequence>
<dbReference type="Gene3D" id="1.10.1540.10">
    <property type="entry name" value="BEACH domain"/>
    <property type="match status" value="1"/>
</dbReference>
<evidence type="ECO:0000259" key="1">
    <source>
        <dbReference type="PROSITE" id="PS50197"/>
    </source>
</evidence>
<dbReference type="SUPFAM" id="SSF50729">
    <property type="entry name" value="PH domain-like"/>
    <property type="match status" value="1"/>
</dbReference>
<dbReference type="Gene3D" id="2.30.29.30">
    <property type="entry name" value="Pleckstrin-homology domain (PH domain)/Phosphotyrosine-binding domain (PTB)"/>
    <property type="match status" value="1"/>
</dbReference>
<name>A0A196SIJ6_BLAHN</name>
<dbReference type="EMBL" id="LXWW01000118">
    <property type="protein sequence ID" value="OAO15769.1"/>
    <property type="molecule type" value="Genomic_DNA"/>
</dbReference>
<reference evidence="3 4" key="1">
    <citation type="submission" date="2016-05" db="EMBL/GenBank/DDBJ databases">
        <title>Nuclear genome of Blastocystis sp. subtype 1 NandII.</title>
        <authorList>
            <person name="Gentekaki E."/>
            <person name="Curtis B."/>
            <person name="Stairs C."/>
            <person name="Eme L."/>
            <person name="Herman E."/>
            <person name="Klimes V."/>
            <person name="Arias M.C."/>
            <person name="Elias M."/>
            <person name="Hilliou F."/>
            <person name="Klute M."/>
            <person name="Malik S.-B."/>
            <person name="Pightling A."/>
            <person name="Rachubinski R."/>
            <person name="Salas D."/>
            <person name="Schlacht A."/>
            <person name="Suga H."/>
            <person name="Archibald J."/>
            <person name="Ball S.G."/>
            <person name="Clark G."/>
            <person name="Dacks J."/>
            <person name="Van Der Giezen M."/>
            <person name="Tsaousis A."/>
            <person name="Roger A."/>
        </authorList>
    </citation>
    <scope>NUCLEOTIDE SEQUENCE [LARGE SCALE GENOMIC DNA]</scope>
    <source>
        <strain evidence="4">ATCC 50177 / NandII</strain>
    </source>
</reference>
<dbReference type="Proteomes" id="UP000078348">
    <property type="component" value="Unassembled WGS sequence"/>
</dbReference>
<evidence type="ECO:0000313" key="3">
    <source>
        <dbReference type="EMBL" id="OAO15769.1"/>
    </source>
</evidence>
<proteinExistence type="predicted"/>
<evidence type="ECO:0000313" key="4">
    <source>
        <dbReference type="Proteomes" id="UP000078348"/>
    </source>
</evidence>
<dbReference type="InterPro" id="IPR011993">
    <property type="entry name" value="PH-like_dom_sf"/>
</dbReference>
<dbReference type="InterPro" id="IPR050865">
    <property type="entry name" value="BEACH_Domain"/>
</dbReference>
<feature type="domain" description="BEACH" evidence="1">
    <location>
        <begin position="1479"/>
        <end position="1782"/>
    </location>
</feature>
<dbReference type="InterPro" id="IPR036372">
    <property type="entry name" value="BEACH_dom_sf"/>
</dbReference>
<dbReference type="OrthoDB" id="26681at2759"/>
<feature type="domain" description="BEACH-type PH" evidence="2">
    <location>
        <begin position="1356"/>
        <end position="1465"/>
    </location>
</feature>
<evidence type="ECO:0000259" key="2">
    <source>
        <dbReference type="PROSITE" id="PS51783"/>
    </source>
</evidence>